<keyword evidence="1 3" id="KW-0378">Hydrolase</keyword>
<dbReference type="SUPFAM" id="SSF53474">
    <property type="entry name" value="alpha/beta-Hydrolases"/>
    <property type="match status" value="1"/>
</dbReference>
<dbReference type="RefSeq" id="WP_301857186.1">
    <property type="nucleotide sequence ID" value="NZ_JAUJWU010000004.1"/>
</dbReference>
<dbReference type="InterPro" id="IPR000073">
    <property type="entry name" value="AB_hydrolase_1"/>
</dbReference>
<dbReference type="EMBL" id="JAUJWU010000004">
    <property type="protein sequence ID" value="MDN7246805.1"/>
    <property type="molecule type" value="Genomic_DNA"/>
</dbReference>
<accession>A0ABT8NFY6</accession>
<evidence type="ECO:0000313" key="4">
    <source>
        <dbReference type="Proteomes" id="UP001172142"/>
    </source>
</evidence>
<dbReference type="GO" id="GO:0016787">
    <property type="term" value="F:hydrolase activity"/>
    <property type="evidence" value="ECO:0007669"/>
    <property type="project" value="UniProtKB-KW"/>
</dbReference>
<proteinExistence type="predicted"/>
<dbReference type="InterPro" id="IPR029058">
    <property type="entry name" value="AB_hydrolase_fold"/>
</dbReference>
<dbReference type="InterPro" id="IPR050266">
    <property type="entry name" value="AB_hydrolase_sf"/>
</dbReference>
<dbReference type="PRINTS" id="PR00111">
    <property type="entry name" value="ABHYDROLASE"/>
</dbReference>
<gene>
    <name evidence="3" type="ORF">QWY13_15045</name>
</gene>
<dbReference type="PANTHER" id="PTHR43798:SF31">
    <property type="entry name" value="AB HYDROLASE SUPERFAMILY PROTEIN YCLE"/>
    <property type="match status" value="1"/>
</dbReference>
<feature type="domain" description="AB hydrolase-1" evidence="2">
    <location>
        <begin position="38"/>
        <end position="221"/>
    </location>
</feature>
<evidence type="ECO:0000313" key="3">
    <source>
        <dbReference type="EMBL" id="MDN7246805.1"/>
    </source>
</evidence>
<evidence type="ECO:0000256" key="1">
    <source>
        <dbReference type="ARBA" id="ARBA00022801"/>
    </source>
</evidence>
<dbReference type="Pfam" id="PF00561">
    <property type="entry name" value="Abhydrolase_1"/>
    <property type="match status" value="1"/>
</dbReference>
<protein>
    <submittedName>
        <fullName evidence="3">Alpha/beta hydrolase</fullName>
    </submittedName>
</protein>
<comment type="caution">
    <text evidence="3">The sequence shown here is derived from an EMBL/GenBank/DDBJ whole genome shotgun (WGS) entry which is preliminary data.</text>
</comment>
<dbReference type="Gene3D" id="3.40.50.1820">
    <property type="entry name" value="alpha/beta hydrolase"/>
    <property type="match status" value="1"/>
</dbReference>
<dbReference type="PANTHER" id="PTHR43798">
    <property type="entry name" value="MONOACYLGLYCEROL LIPASE"/>
    <property type="match status" value="1"/>
</dbReference>
<name>A0ABT8NFY6_9BACL</name>
<evidence type="ECO:0000259" key="2">
    <source>
        <dbReference type="Pfam" id="PF00561"/>
    </source>
</evidence>
<sequence length="262" mass="29948">MPYATIEDSVSLYYRVEGEGVPIVFIHPPVLGYKVFKHQEKLAHSWQTIFYDLRGHGQSSRGNTSLSIDLLANDLKKLLDKIGISKAVICGFSNGGTIAQEFALLYPEHTSALILSGGYPKVDHLSLKSKVYFGMVMAKLRRIPTVAKMQAKTHKYFERDEQELFDYAKKADGEKVYEYCKAGLHYNATPFLHRLTMPILLIYGDLEKTMHRHRKPYLKAARNVEVIYVKGISHEVPPKKFPEFNEIVHNFLQKNKQAGFLD</sequence>
<dbReference type="Proteomes" id="UP001172142">
    <property type="component" value="Unassembled WGS sequence"/>
</dbReference>
<reference evidence="3 4" key="1">
    <citation type="submission" date="2023-07" db="EMBL/GenBank/DDBJ databases">
        <title>Novel species in genus Planococcus.</title>
        <authorList>
            <person name="Ning S."/>
        </authorList>
    </citation>
    <scope>NUCLEOTIDE SEQUENCE [LARGE SCALE GENOMIC DNA]</scope>
    <source>
        <strain evidence="3 4">N017</strain>
    </source>
</reference>
<keyword evidence="4" id="KW-1185">Reference proteome</keyword>
<organism evidence="3 4">
    <name type="scientific">Planococcus shenhongbingii</name>
    <dbReference type="NCBI Taxonomy" id="3058398"/>
    <lineage>
        <taxon>Bacteria</taxon>
        <taxon>Bacillati</taxon>
        <taxon>Bacillota</taxon>
        <taxon>Bacilli</taxon>
        <taxon>Bacillales</taxon>
        <taxon>Caryophanaceae</taxon>
        <taxon>Planococcus</taxon>
    </lineage>
</organism>